<evidence type="ECO:0000313" key="7">
    <source>
        <dbReference type="Proteomes" id="UP000178419"/>
    </source>
</evidence>
<dbReference type="InterPro" id="IPR045001">
    <property type="entry name" value="DRG"/>
</dbReference>
<dbReference type="SUPFAM" id="SSF52540">
    <property type="entry name" value="P-loop containing nucleoside triphosphate hydrolases"/>
    <property type="match status" value="1"/>
</dbReference>
<dbReference type="InterPro" id="IPR027417">
    <property type="entry name" value="P-loop_NTPase"/>
</dbReference>
<dbReference type="PANTHER" id="PTHR43127">
    <property type="entry name" value="DEVELOPMENTALLY-REGULATED GTP-BINDING PROTEIN 2"/>
    <property type="match status" value="1"/>
</dbReference>
<dbReference type="PRINTS" id="PR00326">
    <property type="entry name" value="GTP1OBG"/>
</dbReference>
<sequence length="389" mass="42593">MTQFESRKKVGQDRTRADVDAQIEAIEKEIRETPYHKGTEHHIGKLRARVARLKDRAFEQSSKKGGGGRRRLGHWPGGRASGSERGYAVKKQGDATIVLVGPPSVGKSTLLNKLTNAQSKVAPYAFTTVTVIPGMMVFKNAQIQILDVPGLIEGAEEGKGRGREVISVVRGADLLIIMTEVGKEDAIDRIKKALERNGIRLNTAPPDVQIDKKLSGGLIIHSNIKQDLDKVTIKEIASEFGVKNAEIYIKEKVTMDALVDSFSKNRVYVSVIQVINKADLKPPKPSDLSEEILFISAETGGGLPGLKDKIWEVLNFINVYLVNPGEEPNKDIPIIAKVGESLSDIALKIGSDFAEDKKEAKIWGPGAKFPGQEVSLTTKVQEGMQIRFI</sequence>
<dbReference type="PROSITE" id="PS00905">
    <property type="entry name" value="GTP1_OBG"/>
    <property type="match status" value="1"/>
</dbReference>
<dbReference type="GO" id="GO:0005525">
    <property type="term" value="F:GTP binding"/>
    <property type="evidence" value="ECO:0007669"/>
    <property type="project" value="UniProtKB-KW"/>
</dbReference>
<dbReference type="InterPro" id="IPR031662">
    <property type="entry name" value="GTP-binding_2"/>
</dbReference>
<evidence type="ECO:0000256" key="4">
    <source>
        <dbReference type="SAM" id="MobiDB-lite"/>
    </source>
</evidence>
<reference evidence="6 7" key="1">
    <citation type="journal article" date="2016" name="Nat. Commun.">
        <title>Thousands of microbial genomes shed light on interconnected biogeochemical processes in an aquifer system.</title>
        <authorList>
            <person name="Anantharaman K."/>
            <person name="Brown C.T."/>
            <person name="Hug L.A."/>
            <person name="Sharon I."/>
            <person name="Castelle C.J."/>
            <person name="Probst A.J."/>
            <person name="Thomas B.C."/>
            <person name="Singh A."/>
            <person name="Wilkins M.J."/>
            <person name="Karaoz U."/>
            <person name="Brodie E.L."/>
            <person name="Williams K.H."/>
            <person name="Hubbard S.S."/>
            <person name="Banfield J.F."/>
        </authorList>
    </citation>
    <scope>NUCLEOTIDE SEQUENCE [LARGE SCALE GENOMIC DNA]</scope>
</reference>
<dbReference type="InterPro" id="IPR006074">
    <property type="entry name" value="GTP1-OBG_CS"/>
</dbReference>
<feature type="domain" description="OBG-type G" evidence="5">
    <location>
        <begin position="95"/>
        <end position="315"/>
    </location>
</feature>
<dbReference type="InterPro" id="IPR031167">
    <property type="entry name" value="G_OBG"/>
</dbReference>
<dbReference type="PROSITE" id="PS51710">
    <property type="entry name" value="G_OBG"/>
    <property type="match status" value="1"/>
</dbReference>
<dbReference type="InterPro" id="IPR006073">
    <property type="entry name" value="GTP-bd"/>
</dbReference>
<comment type="caution">
    <text evidence="6">The sequence shown here is derived from an EMBL/GenBank/DDBJ whole genome shotgun (WGS) entry which is preliminary data.</text>
</comment>
<dbReference type="Pfam" id="PF02824">
    <property type="entry name" value="TGS"/>
    <property type="match status" value="1"/>
</dbReference>
<dbReference type="GO" id="GO:0003924">
    <property type="term" value="F:GTPase activity"/>
    <property type="evidence" value="ECO:0007669"/>
    <property type="project" value="InterPro"/>
</dbReference>
<evidence type="ECO:0000256" key="1">
    <source>
        <dbReference type="ARBA" id="ARBA00022741"/>
    </source>
</evidence>
<dbReference type="EMBL" id="MGGE01000051">
    <property type="protein sequence ID" value="OGM20125.1"/>
    <property type="molecule type" value="Genomic_DNA"/>
</dbReference>
<keyword evidence="3" id="KW-0342">GTP-binding</keyword>
<organism evidence="6 7">
    <name type="scientific">Candidatus Woesebacteria bacterium RIFCSPHIGHO2_01_FULL_38_9</name>
    <dbReference type="NCBI Taxonomy" id="1802492"/>
    <lineage>
        <taxon>Bacteria</taxon>
        <taxon>Candidatus Woeseibacteriota</taxon>
    </lineage>
</organism>
<dbReference type="SUPFAM" id="SSF81271">
    <property type="entry name" value="TGS-like"/>
    <property type="match status" value="1"/>
</dbReference>
<evidence type="ECO:0000313" key="6">
    <source>
        <dbReference type="EMBL" id="OGM20125.1"/>
    </source>
</evidence>
<dbReference type="InterPro" id="IPR012675">
    <property type="entry name" value="Beta-grasp_dom_sf"/>
</dbReference>
<evidence type="ECO:0000256" key="2">
    <source>
        <dbReference type="ARBA" id="ARBA00022842"/>
    </source>
</evidence>
<proteinExistence type="predicted"/>
<feature type="region of interest" description="Disordered" evidence="4">
    <location>
        <begin position="58"/>
        <end position="86"/>
    </location>
</feature>
<dbReference type="NCBIfam" id="TIGR00231">
    <property type="entry name" value="small_GTP"/>
    <property type="match status" value="1"/>
</dbReference>
<evidence type="ECO:0000259" key="5">
    <source>
        <dbReference type="PROSITE" id="PS51710"/>
    </source>
</evidence>
<name>A0A1F7Y0T3_9BACT</name>
<dbReference type="AlphaFoldDB" id="A0A1F7Y0T3"/>
<dbReference type="Gene3D" id="3.40.50.300">
    <property type="entry name" value="P-loop containing nucleotide triphosphate hydrolases"/>
    <property type="match status" value="1"/>
</dbReference>
<evidence type="ECO:0000256" key="3">
    <source>
        <dbReference type="ARBA" id="ARBA00023134"/>
    </source>
</evidence>
<protein>
    <recommendedName>
        <fullName evidence="5">OBG-type G domain-containing protein</fullName>
    </recommendedName>
</protein>
<dbReference type="CDD" id="cd01896">
    <property type="entry name" value="DRG"/>
    <property type="match status" value="1"/>
</dbReference>
<keyword evidence="2" id="KW-0460">Magnesium</keyword>
<keyword evidence="1" id="KW-0547">Nucleotide-binding</keyword>
<dbReference type="InterPro" id="IPR004095">
    <property type="entry name" value="TGS"/>
</dbReference>
<dbReference type="Pfam" id="PF16897">
    <property type="entry name" value="MMR_HSR1_Xtn"/>
    <property type="match status" value="1"/>
</dbReference>
<dbReference type="InterPro" id="IPR012676">
    <property type="entry name" value="TGS-like"/>
</dbReference>
<dbReference type="Proteomes" id="UP000178419">
    <property type="component" value="Unassembled WGS sequence"/>
</dbReference>
<dbReference type="InterPro" id="IPR005225">
    <property type="entry name" value="Small_GTP-bd"/>
</dbReference>
<gene>
    <name evidence="6" type="ORF">A2714_01040</name>
</gene>
<dbReference type="Pfam" id="PF01926">
    <property type="entry name" value="MMR_HSR1"/>
    <property type="match status" value="1"/>
</dbReference>
<dbReference type="Gene3D" id="3.10.20.30">
    <property type="match status" value="1"/>
</dbReference>
<accession>A0A1F7Y0T3</accession>